<evidence type="ECO:0000256" key="6">
    <source>
        <dbReference type="ARBA" id="ARBA00023033"/>
    </source>
</evidence>
<evidence type="ECO:0000256" key="2">
    <source>
        <dbReference type="ARBA" id="ARBA00010617"/>
    </source>
</evidence>
<keyword evidence="6" id="KW-0503">Monooxygenase</keyword>
<evidence type="ECO:0000313" key="10">
    <source>
        <dbReference type="EMBL" id="CAJ0582126.1"/>
    </source>
</evidence>
<feature type="domain" description="BPTI/Kunitz inhibitor" evidence="9">
    <location>
        <begin position="1532"/>
        <end position="1582"/>
    </location>
</feature>
<feature type="region of interest" description="Disordered" evidence="8">
    <location>
        <begin position="762"/>
        <end position="816"/>
    </location>
</feature>
<dbReference type="InterPro" id="IPR002223">
    <property type="entry name" value="Kunitz_BPTI"/>
</dbReference>
<dbReference type="EMBL" id="CATQJA010002664">
    <property type="protein sequence ID" value="CAJ0582126.1"/>
    <property type="molecule type" value="Genomic_DNA"/>
</dbReference>
<feature type="domain" description="BPTI/Kunitz inhibitor" evidence="9">
    <location>
        <begin position="865"/>
        <end position="915"/>
    </location>
</feature>
<feature type="domain" description="BPTI/Kunitz inhibitor" evidence="9">
    <location>
        <begin position="1322"/>
        <end position="1372"/>
    </location>
</feature>
<dbReference type="Pfam" id="PF00067">
    <property type="entry name" value="p450"/>
    <property type="match status" value="1"/>
</dbReference>
<reference evidence="10" key="1">
    <citation type="submission" date="2023-06" db="EMBL/GenBank/DDBJ databases">
        <authorList>
            <person name="Delattre M."/>
        </authorList>
    </citation>
    <scope>NUCLEOTIDE SEQUENCE</scope>
    <source>
        <strain evidence="10">AF72</strain>
    </source>
</reference>
<dbReference type="Gene3D" id="4.10.410.10">
    <property type="entry name" value="Pancreatic trypsin inhibitor Kunitz domain"/>
    <property type="match status" value="10"/>
</dbReference>
<feature type="domain" description="BPTI/Kunitz inhibitor" evidence="9">
    <location>
        <begin position="803"/>
        <end position="855"/>
    </location>
</feature>
<keyword evidence="7" id="KW-0349">Heme</keyword>
<organism evidence="10 11">
    <name type="scientific">Mesorhabditis spiculigera</name>
    <dbReference type="NCBI Taxonomy" id="96644"/>
    <lineage>
        <taxon>Eukaryota</taxon>
        <taxon>Metazoa</taxon>
        <taxon>Ecdysozoa</taxon>
        <taxon>Nematoda</taxon>
        <taxon>Chromadorea</taxon>
        <taxon>Rhabditida</taxon>
        <taxon>Rhabditina</taxon>
        <taxon>Rhabditomorpha</taxon>
        <taxon>Rhabditoidea</taxon>
        <taxon>Rhabditidae</taxon>
        <taxon>Mesorhabditinae</taxon>
        <taxon>Mesorhabditis</taxon>
    </lineage>
</organism>
<feature type="binding site" description="axial binding residue" evidence="7">
    <location>
        <position position="435"/>
    </location>
    <ligand>
        <name>heme</name>
        <dbReference type="ChEBI" id="CHEBI:30413"/>
    </ligand>
    <ligandPart>
        <name>Fe</name>
        <dbReference type="ChEBI" id="CHEBI:18248"/>
    </ligandPart>
</feature>
<dbReference type="SUPFAM" id="SSF48264">
    <property type="entry name" value="Cytochrome P450"/>
    <property type="match status" value="1"/>
</dbReference>
<dbReference type="Proteomes" id="UP001177023">
    <property type="component" value="Unassembled WGS sequence"/>
</dbReference>
<feature type="region of interest" description="Disordered" evidence="8">
    <location>
        <begin position="937"/>
        <end position="969"/>
    </location>
</feature>
<keyword evidence="11" id="KW-1185">Reference proteome</keyword>
<feature type="compositionally biased region" description="Acidic residues" evidence="8">
    <location>
        <begin position="787"/>
        <end position="798"/>
    </location>
</feature>
<feature type="domain" description="BPTI/Kunitz inhibitor" evidence="9">
    <location>
        <begin position="669"/>
        <end position="719"/>
    </location>
</feature>
<dbReference type="GO" id="GO:0020037">
    <property type="term" value="F:heme binding"/>
    <property type="evidence" value="ECO:0007669"/>
    <property type="project" value="InterPro"/>
</dbReference>
<dbReference type="GO" id="GO:0004497">
    <property type="term" value="F:monooxygenase activity"/>
    <property type="evidence" value="ECO:0007669"/>
    <property type="project" value="UniProtKB-KW"/>
</dbReference>
<accession>A0AA36D7B7</accession>
<dbReference type="InterPro" id="IPR017972">
    <property type="entry name" value="Cyt_P450_CS"/>
</dbReference>
<feature type="non-terminal residue" evidence="10">
    <location>
        <position position="1883"/>
    </location>
</feature>
<feature type="domain" description="BPTI/Kunitz inhibitor" evidence="9">
    <location>
        <begin position="1071"/>
        <end position="1121"/>
    </location>
</feature>
<dbReference type="InterPro" id="IPR006150">
    <property type="entry name" value="Cys_repeat_1"/>
</dbReference>
<dbReference type="SUPFAM" id="SSF57362">
    <property type="entry name" value="BPTI-like"/>
    <property type="match status" value="10"/>
</dbReference>
<dbReference type="SMART" id="SM00131">
    <property type="entry name" value="KU"/>
    <property type="match status" value="10"/>
</dbReference>
<feature type="domain" description="BPTI/Kunitz inhibitor" evidence="9">
    <location>
        <begin position="1427"/>
        <end position="1477"/>
    </location>
</feature>
<evidence type="ECO:0000256" key="7">
    <source>
        <dbReference type="PIRSR" id="PIRSR602401-1"/>
    </source>
</evidence>
<evidence type="ECO:0000313" key="11">
    <source>
        <dbReference type="Proteomes" id="UP001177023"/>
    </source>
</evidence>
<comment type="similarity">
    <text evidence="2">Belongs to the cytochrome P450 family.</text>
</comment>
<dbReference type="InterPro" id="IPR002401">
    <property type="entry name" value="Cyt_P450_E_grp-I"/>
</dbReference>
<dbReference type="InterPro" id="IPR036396">
    <property type="entry name" value="Cyt_P450_sf"/>
</dbReference>
<feature type="domain" description="BPTI/Kunitz inhibitor" evidence="9">
    <location>
        <begin position="1750"/>
        <end position="1800"/>
    </location>
</feature>
<dbReference type="PROSITE" id="PS00086">
    <property type="entry name" value="CYTOCHROME_P450"/>
    <property type="match status" value="1"/>
</dbReference>
<dbReference type="InterPro" id="IPR028150">
    <property type="entry name" value="Lustrin_cystein"/>
</dbReference>
<dbReference type="CDD" id="cd22593">
    <property type="entry name" value="Kunitz_conkunitzin"/>
    <property type="match status" value="9"/>
</dbReference>
<dbReference type="PROSITE" id="PS50279">
    <property type="entry name" value="BPTI_KUNITZ_2"/>
    <property type="match status" value="10"/>
</dbReference>
<keyword evidence="5 7" id="KW-0408">Iron</keyword>
<dbReference type="PANTHER" id="PTHR46339">
    <property type="entry name" value="PROTEIN CBG15282-RELATED"/>
    <property type="match status" value="1"/>
</dbReference>
<gene>
    <name evidence="10" type="ORF">MSPICULIGERA_LOCUS20268</name>
</gene>
<feature type="region of interest" description="Disordered" evidence="8">
    <location>
        <begin position="1858"/>
        <end position="1883"/>
    </location>
</feature>
<dbReference type="InterPro" id="IPR053014">
    <property type="entry name" value="Cuticle_assoc_divergent"/>
</dbReference>
<dbReference type="PRINTS" id="PR00385">
    <property type="entry name" value="P450"/>
</dbReference>
<protein>
    <recommendedName>
        <fullName evidence="9">BPTI/Kunitz inhibitor domain-containing protein</fullName>
    </recommendedName>
</protein>
<dbReference type="GO" id="GO:0004867">
    <property type="term" value="F:serine-type endopeptidase inhibitor activity"/>
    <property type="evidence" value="ECO:0007669"/>
    <property type="project" value="InterPro"/>
</dbReference>
<evidence type="ECO:0000256" key="5">
    <source>
        <dbReference type="ARBA" id="ARBA00023004"/>
    </source>
</evidence>
<evidence type="ECO:0000256" key="3">
    <source>
        <dbReference type="ARBA" id="ARBA00022723"/>
    </source>
</evidence>
<proteinExistence type="inferred from homology"/>
<dbReference type="Pfam" id="PF00014">
    <property type="entry name" value="Kunitz_BPTI"/>
    <property type="match status" value="10"/>
</dbReference>
<dbReference type="PRINTS" id="PR00463">
    <property type="entry name" value="EP450I"/>
</dbReference>
<evidence type="ECO:0000256" key="8">
    <source>
        <dbReference type="SAM" id="MobiDB-lite"/>
    </source>
</evidence>
<feature type="compositionally biased region" description="Basic and acidic residues" evidence="8">
    <location>
        <begin position="1870"/>
        <end position="1883"/>
    </location>
</feature>
<dbReference type="GO" id="GO:0016705">
    <property type="term" value="F:oxidoreductase activity, acting on paired donors, with incorporation or reduction of molecular oxygen"/>
    <property type="evidence" value="ECO:0007669"/>
    <property type="project" value="InterPro"/>
</dbReference>
<dbReference type="GO" id="GO:0005506">
    <property type="term" value="F:iron ion binding"/>
    <property type="evidence" value="ECO:0007669"/>
    <property type="project" value="InterPro"/>
</dbReference>
<comment type="cofactor">
    <cofactor evidence="1 7">
        <name>heme</name>
        <dbReference type="ChEBI" id="CHEBI:30413"/>
    </cofactor>
</comment>
<sequence length="1883" mass="208473">MLILVAVSTLLIVYTLHYYLRYRTRYPLGPFPLPFIGNTYHINPHNFHRYLDQLGKSYGGCFTLFLPAPTVILTDYRYINEALLVRGDKFSGRTHRIPEILLQREPNTGIIISDGVVWKAQRRATLKILRYFGLGGRMMEEKIIRSMEQLLDSLEQTSQRTIDLEKPLQLCVGTVINDFLFGEQFPKDDSSELFRIIAIIKRHLQRISTNPCTLLCQAFPWAVHLPIIGYYGCQKHKENIDEYISYIEQQVDGLVQSYDADKDASNFVHAYMKEMETDPELNLPNLRAISTDFWLAGIESTATCIRWLIAYMIHYPVIQAKIHAELSSVCARREIKYADRNNLPYTMAAINEVHRRANMNPFLNFHVCTETTEICGRRIERGTTVMAQIWSVLNDPKIFEEPLVLRPERFLDDQGRLEKTKLEKNITFGIGKRACVGEGLARMQIFLIFVNLIKRYQFIPGEELPDLEPEFATVKLFAQYFVVTMVPGNMESLPVVEFSATSRAEQLFVKANVAERGLICGVPYPEAGLKAQPIDAQMWLFLLFRLLVLLIPPFHAASEFDDQDDALFTVPWESRDGRQRYNVYVQPPPQEDRGARGRLTFARMKQNYDFSLLCSDGVPLLLEDDKPKKCDPKPYKPSLRCPIGFWCHNGFSEETQYCCPKNKKIRNRCHLPPMVGHGRSEMVRFFYDWKHARCLQMIYTGVGGNENNFVTHSQCTEACKGSGEPPQGESIYRPLKPNVEAPIPSTTLAITTSTLALTDAPSARPITKKPTTLPITAPPTAPPTTGMEEETVEVEEEFTGNPCSLPRDRGEENGKQPENRFYFDSSVQNCVPFTYYGDAGNANRFESFDECMGTCAAGNSEKSSCSLPKAPGNGRFQIPRWAFDATTRKCLRFTYSGSGGNENRFLTRKKCERVCIRVPRKNGKTTTIVAGVPLDSAEKPTTPFSRLRGTKTRPPATLVPMETFNPPTMRPATIQPTHLPLPPYIKAYPAENVENFVEHTRPPFPGIAVFPSPGVMPITPPTQTQNTPCRQPLPFQPVIMCHTGTPCPITTFCQVGDGHSICCPTIDAQPCQQLPEPGTGPSLVGRWAFDPSTQQCIPFLFRGFQGNQNNFMSYSDCAGTCGGRSPCTMGDPVLPENPGERCSTTNECPGGFVCSADPLSLEPFCCPGAPQAIDEFTFSKGPPRTGFTPPMAAENPSSHATPPPTLVPNSLFTADPCSLPGDPGFGSTMSLRFFFDAEQSSCQSFQYNGNGGNDNNFVTIEECRRVCPEYRNPCPSGAPLLDTSGNALFCGAYGSHCPPGGWCHHGSERASTVCCGEAFDPCLLPLAAGTGKEQLSRFYYNEEARHCEQFVYSGSGGNQNNFNDKSECETACPVVENPCSIGLPAFDSDGVPMTCSTSDSSCPSGFYCHIGATSVTTVCCHRAGDPCTLPMIRGNGGHVLNRWYHDRETKLCASFVYSGKSGNENNFLSKADCQSQCPEFQSPCSTGLPHIAHGGQFSKCSGPNATCPTTYWCHEGLTPESTVCCPGAADPCEQPMSVGSGAFAVPRFHFDQDTRSCRQFFYSGSQGNENNFVTKDDCEKRCPVLSNPCPSGEPQLDESFSQIHCSADDDGVCSEGYFCHLGSHEHSTVCCPGRAREPCAEPKSEGRGDEPVQRYYFSTETRQCLAFMFRGMGGNQNNFRSKIDCELKCPVLENPCPNGQPLTTLAGEFLLCTASMAHTLARSSCPAGFWCHVGEQRKIAVCCPGDGDPCKLQIEQGTGNAAISRFYYDRHFRKCVRFTYSGRGGNANNFETLEDCQNKCPEFINPCAAGDPATSPEGSILACGIGGVQCGTGYYCHRGHTSDNMVCCPKLGDSCQAPRQEGEGDAALDSDQRKSQINKIEMK</sequence>
<feature type="compositionally biased region" description="Basic and acidic residues" evidence="8">
    <location>
        <begin position="806"/>
        <end position="816"/>
    </location>
</feature>
<keyword evidence="4" id="KW-0560">Oxidoreductase</keyword>
<comment type="caution">
    <text evidence="10">The sequence shown here is derived from an EMBL/GenBank/DDBJ whole genome shotgun (WGS) entry which is preliminary data.</text>
</comment>
<keyword evidence="3 7" id="KW-0479">Metal-binding</keyword>
<evidence type="ECO:0000256" key="4">
    <source>
        <dbReference type="ARBA" id="ARBA00023002"/>
    </source>
</evidence>
<evidence type="ECO:0000259" key="9">
    <source>
        <dbReference type="PROSITE" id="PS50279"/>
    </source>
</evidence>
<dbReference type="CDD" id="cd20617">
    <property type="entry name" value="CYP1_2-like"/>
    <property type="match status" value="1"/>
</dbReference>
<dbReference type="Pfam" id="PF14625">
    <property type="entry name" value="Lustrin_cystein"/>
    <property type="match status" value="7"/>
</dbReference>
<dbReference type="SMART" id="SM00289">
    <property type="entry name" value="WR1"/>
    <property type="match status" value="9"/>
</dbReference>
<name>A0AA36D7B7_9BILA</name>
<dbReference type="Gene3D" id="1.10.630.10">
    <property type="entry name" value="Cytochrome P450"/>
    <property type="match status" value="1"/>
</dbReference>
<dbReference type="InterPro" id="IPR001128">
    <property type="entry name" value="Cyt_P450"/>
</dbReference>
<dbReference type="InterPro" id="IPR036880">
    <property type="entry name" value="Kunitz_BPTI_sf"/>
</dbReference>
<feature type="domain" description="BPTI/Kunitz inhibitor" evidence="9">
    <location>
        <begin position="1217"/>
        <end position="1267"/>
    </location>
</feature>
<dbReference type="PANTHER" id="PTHR46339:SF2">
    <property type="entry name" value="BPTI_KUNITZ INHIBITOR DOMAIN-CONTAINING PROTEIN"/>
    <property type="match status" value="1"/>
</dbReference>
<dbReference type="FunFam" id="1.10.630.10:FF:000036">
    <property type="entry name" value="CYtochrome P450 family"/>
    <property type="match status" value="1"/>
</dbReference>
<feature type="domain" description="BPTI/Kunitz inhibitor" evidence="9">
    <location>
        <begin position="1639"/>
        <end position="1689"/>
    </location>
</feature>
<evidence type="ECO:0000256" key="1">
    <source>
        <dbReference type="ARBA" id="ARBA00001971"/>
    </source>
</evidence>